<evidence type="ECO:0000256" key="5">
    <source>
        <dbReference type="ARBA" id="ARBA00022747"/>
    </source>
</evidence>
<dbReference type="AlphaFoldDB" id="A0AAU0MHC3"/>
<dbReference type="InterPro" id="IPR029063">
    <property type="entry name" value="SAM-dependent_MTases_sf"/>
</dbReference>
<evidence type="ECO:0000313" key="9">
    <source>
        <dbReference type="EMBL" id="WOQ69550.1"/>
    </source>
</evidence>
<evidence type="ECO:0000256" key="1">
    <source>
        <dbReference type="ARBA" id="ARBA00011975"/>
    </source>
</evidence>
<organism evidence="9 10">
    <name type="scientific">Microbacterium limosum</name>
    <dbReference type="NCBI Taxonomy" id="3079935"/>
    <lineage>
        <taxon>Bacteria</taxon>
        <taxon>Bacillati</taxon>
        <taxon>Actinomycetota</taxon>
        <taxon>Actinomycetes</taxon>
        <taxon>Micrococcales</taxon>
        <taxon>Microbacteriaceae</taxon>
        <taxon>Microbacterium</taxon>
    </lineage>
</organism>
<gene>
    <name evidence="9" type="primary">dcm</name>
    <name evidence="9" type="ORF">RYJ27_12775</name>
</gene>
<dbReference type="EMBL" id="CP137080">
    <property type="protein sequence ID" value="WOQ69550.1"/>
    <property type="molecule type" value="Genomic_DNA"/>
</dbReference>
<evidence type="ECO:0000256" key="8">
    <source>
        <dbReference type="SAM" id="MobiDB-lite"/>
    </source>
</evidence>
<accession>A0AAU0MHC3</accession>
<dbReference type="GO" id="GO:0032259">
    <property type="term" value="P:methylation"/>
    <property type="evidence" value="ECO:0007669"/>
    <property type="project" value="UniProtKB-KW"/>
</dbReference>
<proteinExistence type="inferred from homology"/>
<protein>
    <recommendedName>
        <fullName evidence="1">DNA (cytosine-5-)-methyltransferase</fullName>
        <ecNumber evidence="1">2.1.1.37</ecNumber>
    </recommendedName>
</protein>
<dbReference type="PRINTS" id="PR00105">
    <property type="entry name" value="C5METTRFRASE"/>
</dbReference>
<reference evidence="9 10" key="1">
    <citation type="submission" date="2023-10" db="EMBL/GenBank/DDBJ databases">
        <title>Y20.</title>
        <authorList>
            <person name="Zhang G."/>
            <person name="Ding Y."/>
        </authorList>
    </citation>
    <scope>NUCLEOTIDE SEQUENCE [LARGE SCALE GENOMIC DNA]</scope>
    <source>
        <strain evidence="9 10">Y20</strain>
    </source>
</reference>
<feature type="region of interest" description="Disordered" evidence="8">
    <location>
        <begin position="197"/>
        <end position="227"/>
    </location>
</feature>
<evidence type="ECO:0000256" key="4">
    <source>
        <dbReference type="ARBA" id="ARBA00022691"/>
    </source>
</evidence>
<dbReference type="PROSITE" id="PS51679">
    <property type="entry name" value="SAM_MT_C5"/>
    <property type="match status" value="1"/>
</dbReference>
<keyword evidence="4 6" id="KW-0949">S-adenosyl-L-methionine</keyword>
<dbReference type="EC" id="2.1.1.37" evidence="1"/>
<dbReference type="PANTHER" id="PTHR46098">
    <property type="entry name" value="TRNA (CYTOSINE(38)-C(5))-METHYLTRANSFERASE"/>
    <property type="match status" value="1"/>
</dbReference>
<dbReference type="SUPFAM" id="SSF53335">
    <property type="entry name" value="S-adenosyl-L-methionine-dependent methyltransferases"/>
    <property type="match status" value="1"/>
</dbReference>
<keyword evidence="10" id="KW-1185">Reference proteome</keyword>
<dbReference type="Pfam" id="PF00145">
    <property type="entry name" value="DNA_methylase"/>
    <property type="match status" value="1"/>
</dbReference>
<evidence type="ECO:0000256" key="2">
    <source>
        <dbReference type="ARBA" id="ARBA00022603"/>
    </source>
</evidence>
<dbReference type="CDD" id="cd00315">
    <property type="entry name" value="Cyt_C5_DNA_methylase"/>
    <property type="match status" value="1"/>
</dbReference>
<dbReference type="Gene3D" id="3.40.50.150">
    <property type="entry name" value="Vaccinia Virus protein VP39"/>
    <property type="match status" value="1"/>
</dbReference>
<dbReference type="NCBIfam" id="TIGR00675">
    <property type="entry name" value="dcm"/>
    <property type="match status" value="1"/>
</dbReference>
<keyword evidence="3 6" id="KW-0808">Transferase</keyword>
<keyword evidence="5" id="KW-0680">Restriction system</keyword>
<name>A0AAU0MHC3_9MICO</name>
<feature type="compositionally biased region" description="Basic and acidic residues" evidence="8">
    <location>
        <begin position="197"/>
        <end position="207"/>
    </location>
</feature>
<sequence>MPGVAPLSPKSTSAEHGTVASFFAGIGGFDLGFEAAGFRTVFQSEIDPYCNVILEQEWPHIARNKDIKELSVDDIPRADIWCAGFPCQDVSLARARPRDGLRGARSGLFYDFAALLGDARPGTVILENVPGLLNSHEGRDFGIVIQTLVELGYGVAWRILNSKHFGVPQSRRRVYIVGCYNDPGRAAQILFEPERGEGHLEKGRKSESSTLSPFMERAEPSGRLRNHRSHKQLIGSSAEIFVPKLSFCISATTGRHTGTDWSRTYVAYHDRVRRLVPAEVEGLQGFPDGWTVPKGTSVGEDLDSRRYHALGNAVSVPVITWLAERVKATATLSNLYPGAIAQSSAPDSALKALSA</sequence>
<dbReference type="RefSeq" id="WP_330170671.1">
    <property type="nucleotide sequence ID" value="NZ_CP137080.1"/>
</dbReference>
<evidence type="ECO:0000256" key="6">
    <source>
        <dbReference type="PROSITE-ProRule" id="PRU01016"/>
    </source>
</evidence>
<dbReference type="KEGG" id="mliy:RYJ27_12775"/>
<dbReference type="Gene3D" id="3.90.120.10">
    <property type="entry name" value="DNA Methylase, subunit A, domain 2"/>
    <property type="match status" value="1"/>
</dbReference>
<evidence type="ECO:0000256" key="3">
    <source>
        <dbReference type="ARBA" id="ARBA00022679"/>
    </source>
</evidence>
<dbReference type="InterPro" id="IPR050750">
    <property type="entry name" value="C5-MTase"/>
</dbReference>
<feature type="active site" evidence="6">
    <location>
        <position position="87"/>
    </location>
</feature>
<dbReference type="GO" id="GO:0009307">
    <property type="term" value="P:DNA restriction-modification system"/>
    <property type="evidence" value="ECO:0007669"/>
    <property type="project" value="UniProtKB-KW"/>
</dbReference>
<dbReference type="InterPro" id="IPR001525">
    <property type="entry name" value="C5_MeTfrase"/>
</dbReference>
<dbReference type="PANTHER" id="PTHR46098:SF1">
    <property type="entry name" value="TRNA (CYTOSINE(38)-C(5))-METHYLTRANSFERASE"/>
    <property type="match status" value="1"/>
</dbReference>
<evidence type="ECO:0000256" key="7">
    <source>
        <dbReference type="RuleBase" id="RU000416"/>
    </source>
</evidence>
<comment type="similarity">
    <text evidence="6 7">Belongs to the class I-like SAM-binding methyltransferase superfamily. C5-methyltransferase family.</text>
</comment>
<evidence type="ECO:0000313" key="10">
    <source>
        <dbReference type="Proteomes" id="UP001329313"/>
    </source>
</evidence>
<dbReference type="Proteomes" id="UP001329313">
    <property type="component" value="Chromosome"/>
</dbReference>
<dbReference type="GO" id="GO:0003886">
    <property type="term" value="F:DNA (cytosine-5-)-methyltransferase activity"/>
    <property type="evidence" value="ECO:0007669"/>
    <property type="project" value="UniProtKB-EC"/>
</dbReference>
<keyword evidence="2 6" id="KW-0489">Methyltransferase</keyword>